<comment type="caution">
    <text evidence="1">The sequence shown here is derived from an EMBL/GenBank/DDBJ whole genome shotgun (WGS) entry which is preliminary data.</text>
</comment>
<dbReference type="Gene3D" id="3.90.1680.10">
    <property type="entry name" value="SOS response associated peptidase-like"/>
    <property type="match status" value="1"/>
</dbReference>
<name>A0ABU9LBJ6_9XANT</name>
<evidence type="ECO:0000313" key="2">
    <source>
        <dbReference type="Proteomes" id="UP001486626"/>
    </source>
</evidence>
<proteinExistence type="predicted"/>
<dbReference type="RefSeq" id="WP_342073537.1">
    <property type="nucleotide sequence ID" value="NZ_JAQJCQ010000008.1"/>
</dbReference>
<accession>A0ABU9LBJ6</accession>
<dbReference type="Proteomes" id="UP001486626">
    <property type="component" value="Unassembled WGS sequence"/>
</dbReference>
<dbReference type="SUPFAM" id="SSF143081">
    <property type="entry name" value="BB1717-like"/>
    <property type="match status" value="1"/>
</dbReference>
<reference evidence="1 2" key="1">
    <citation type="journal article" date="2024" name="FEMS Microbiol. Lett.">
        <title>Xanthomonas protegens sp. nov., a novel rice seed-associated bacterium, provides in vivo protection against X. oryzae pv. oryzae, the bacterial leaf blight pathogen.</title>
        <authorList>
            <person name="Rana R."/>
            <person name="Sharma A."/>
            <person name="Madhavan V.N."/>
            <person name="Korpole S."/>
            <person name="Sonti R.V."/>
            <person name="Patel H.K."/>
            <person name="Patil P.B."/>
        </authorList>
    </citation>
    <scope>NUCLEOTIDE SEQUENCE [LARGE SCALE GENOMIC DNA]</scope>
    <source>
        <strain evidence="1 2">PPL118</strain>
    </source>
</reference>
<gene>
    <name evidence="1" type="ORF">PIQ37_11275</name>
</gene>
<organism evidence="1 2">
    <name type="scientific">Xanthomonas protegens</name>
    <dbReference type="NCBI Taxonomy" id="3380705"/>
    <lineage>
        <taxon>Bacteria</taxon>
        <taxon>Pseudomonadati</taxon>
        <taxon>Pseudomonadota</taxon>
        <taxon>Gammaproteobacteria</taxon>
        <taxon>Lysobacterales</taxon>
        <taxon>Lysobacteraceae</taxon>
        <taxon>Xanthomonas</taxon>
    </lineage>
</organism>
<protein>
    <submittedName>
        <fullName evidence="1">Uncharacterized protein</fullName>
    </submittedName>
</protein>
<dbReference type="EMBL" id="JAQJCQ010000008">
    <property type="protein sequence ID" value="MEL4892008.1"/>
    <property type="molecule type" value="Genomic_DNA"/>
</dbReference>
<keyword evidence="2" id="KW-1185">Reference proteome</keyword>
<sequence length="194" mass="21122">MILSFLQHRLPAWPVQDPVSAGRTSEIVAGQQAQILVLWGGEVRNERALFGRRDAPQGPLITSERCARTWPAAQAAVWETQRCLVPIAGFSVAGDAARGAWICEASGPLFAAGLRNSMQTQDGFHLSCFSLLTDASASPHPPTEVPLLIGADDVIGWLYLDGSEALRRLRHAPPQRFVSIDALLRGPLPYERPH</sequence>
<dbReference type="InterPro" id="IPR036590">
    <property type="entry name" value="SRAP-like"/>
</dbReference>
<evidence type="ECO:0000313" key="1">
    <source>
        <dbReference type="EMBL" id="MEL4892008.1"/>
    </source>
</evidence>